<evidence type="ECO:0000256" key="1">
    <source>
        <dbReference type="ARBA" id="ARBA00004251"/>
    </source>
</evidence>
<proteinExistence type="inferred from homology"/>
<dbReference type="FunFam" id="3.80.10.10:FF:000213">
    <property type="entry name" value="Tyrosine-sulfated glycopeptide receptor 1"/>
    <property type="match status" value="1"/>
</dbReference>
<dbReference type="PROSITE" id="PS51450">
    <property type="entry name" value="LRR"/>
    <property type="match status" value="1"/>
</dbReference>
<keyword evidence="10 14" id="KW-0675">Receptor</keyword>
<gene>
    <name evidence="14" type="ORF">DEO72_LG8g1390</name>
</gene>
<accession>A0A4D6MPJ9</accession>
<feature type="transmembrane region" description="Helical" evidence="12">
    <location>
        <begin position="1046"/>
        <end position="1068"/>
    </location>
</feature>
<comment type="similarity">
    <text evidence="2">Belongs to the RLP family.</text>
</comment>
<dbReference type="SMART" id="SM00369">
    <property type="entry name" value="LRR_TYP"/>
    <property type="match status" value="6"/>
</dbReference>
<dbReference type="PANTHER" id="PTHR48052">
    <property type="entry name" value="UNNAMED PRODUCT"/>
    <property type="match status" value="1"/>
</dbReference>
<dbReference type="Gramene" id="Vigun10g083200.2.v1.2">
    <property type="protein sequence ID" value="Vigun10g083200.2.v1.2.CDS.1"/>
    <property type="gene ID" value="Vigun10g083200.v1.2"/>
</dbReference>
<evidence type="ECO:0000256" key="9">
    <source>
        <dbReference type="ARBA" id="ARBA00023136"/>
    </source>
</evidence>
<keyword evidence="8 12" id="KW-1133">Transmembrane helix</keyword>
<dbReference type="InterPro" id="IPR001611">
    <property type="entry name" value="Leu-rich_rpt"/>
</dbReference>
<protein>
    <submittedName>
        <fullName evidence="14">LRR receptor-like serine/threonine-protein kinase FLS2</fullName>
    </submittedName>
</protein>
<dbReference type="InterPro" id="IPR003591">
    <property type="entry name" value="Leu-rich_rpt_typical-subtyp"/>
</dbReference>
<evidence type="ECO:0000313" key="14">
    <source>
        <dbReference type="EMBL" id="QCE03366.1"/>
    </source>
</evidence>
<evidence type="ECO:0000256" key="6">
    <source>
        <dbReference type="ARBA" id="ARBA00022729"/>
    </source>
</evidence>
<dbReference type="Gene3D" id="3.80.10.10">
    <property type="entry name" value="Ribonuclease Inhibitor"/>
    <property type="match status" value="5"/>
</dbReference>
<dbReference type="InterPro" id="IPR032675">
    <property type="entry name" value="LRR_dom_sf"/>
</dbReference>
<dbReference type="GO" id="GO:0016301">
    <property type="term" value="F:kinase activity"/>
    <property type="evidence" value="ECO:0007669"/>
    <property type="project" value="UniProtKB-KW"/>
</dbReference>
<dbReference type="Pfam" id="PF00560">
    <property type="entry name" value="LRR_1"/>
    <property type="match status" value="12"/>
</dbReference>
<organism evidence="14 15">
    <name type="scientific">Vigna unguiculata</name>
    <name type="common">Cowpea</name>
    <dbReference type="NCBI Taxonomy" id="3917"/>
    <lineage>
        <taxon>Eukaryota</taxon>
        <taxon>Viridiplantae</taxon>
        <taxon>Streptophyta</taxon>
        <taxon>Embryophyta</taxon>
        <taxon>Tracheophyta</taxon>
        <taxon>Spermatophyta</taxon>
        <taxon>Magnoliopsida</taxon>
        <taxon>eudicotyledons</taxon>
        <taxon>Gunneridae</taxon>
        <taxon>Pentapetalae</taxon>
        <taxon>rosids</taxon>
        <taxon>fabids</taxon>
        <taxon>Fabales</taxon>
        <taxon>Fabaceae</taxon>
        <taxon>Papilionoideae</taxon>
        <taxon>50 kb inversion clade</taxon>
        <taxon>NPAAA clade</taxon>
        <taxon>indigoferoid/millettioid clade</taxon>
        <taxon>Phaseoleae</taxon>
        <taxon>Vigna</taxon>
    </lineage>
</organism>
<keyword evidence="4" id="KW-0433">Leucine-rich repeat</keyword>
<keyword evidence="6" id="KW-0732">Signal</keyword>
<dbReference type="Pfam" id="PF13855">
    <property type="entry name" value="LRR_8"/>
    <property type="match status" value="1"/>
</dbReference>
<dbReference type="PANTHER" id="PTHR48052:SF8">
    <property type="entry name" value="LRR RECEPTOR-LIKE SERINE_THREONINE-PROTEIN KINASE FLS2"/>
    <property type="match status" value="1"/>
</dbReference>
<evidence type="ECO:0000256" key="4">
    <source>
        <dbReference type="ARBA" id="ARBA00022614"/>
    </source>
</evidence>
<feature type="domain" description="Leucine-rich repeat-containing N-terminal plant-type" evidence="13">
    <location>
        <begin position="36"/>
        <end position="73"/>
    </location>
</feature>
<comment type="subcellular location">
    <subcellularLocation>
        <location evidence="1">Cell membrane</location>
        <topology evidence="1">Single-pass type I membrane protein</topology>
    </subcellularLocation>
</comment>
<sequence>MRTDTLLWLFLIPFYLLNYSANIFPAYGYFLGHQCSMLLHLKNNLIFNPAVSKKLILWNQSEDCCQWPGVTCNEGRVIALDLSEESISEGLVNSSILFNLQYLQSLNLAFNNLSSVIPSELYKLSDLRYLNLSNAGFEGQIPHEISQLRRLVTLDLSSSFSSSHRLILEKPNLQMLLLPNVTNITELYLDGVAISAKGQQWCRALSSLHKLRVLSMSSCNLSGPIDSSFAKLQSLTVLNLSHNNMSSTVPESFAKLSKLVQLQLRSCGLNGSFPKDIFQIPTLRILDISDNKGLRGSLPNFRSHGSLYDMNLSNTNFSGMLPGEISNLKLLSRIDLSSCQFNGTLPSSISELSQLVYIDLSYNNFIGSLPSFNMSKNLTYLSLYHNHLAGVLSPNHFEVHKNLVSIDLGFNLFRGKLPSSLLKLPCLRELKVPFNQFNGSLDEFVIASPLLEMLNLGNNNFHGTIPVSIFNTTTLRLIQLNANKLNGTIQLDKIRKLGNLTYLGLSNNNLSVDINYRDVHDPSNYPNLKFLMLSSCKLRGMPSFLRNQSTLLHLDLADNEIEGSIPHWIWQNEYLTHLNLSKNFLTSFEGSFWNLSSNLFLLDLSFNQLQGSFPFIPTLVNCLDYSNNRFNSVIPVDIGNRLPFLSLLSFSNNSFQGQIPESFCNASSLDLLDLSHNNFVGTIPKCFATMSNLRVLNFGANKLRGYIPDSMPTSCILKLLDLNDNLLEGTIPKSLAHCQNLQVLNLRKNSLTDRFPCFLSNISTLRIMDLGLNKLHGSIRCPRSSGDWKMLHMVNLASNDFNGAIPGELLNSWKAMMRDDANGVPESGHLFIDLSDHGDPKNFEELLSNVDKYLLVRIAKLITNVSLSILDQLSTEFFNSVDISRLQNSITITNKGRQMELVRIQKIFKYLDMSSNNFEGPIPNELMQLKALNALNLSNNALSGHIPSSIGNLKNLESLDLSENYFDGLIPTELASLSFLAYLNLSFNHLVGEIPKGTQIQSFDADSFEGNEELCGVPLIHSCSNDEGTTPETLNAHSHTESAIDWNILSAELGCIFGFGIFILPLIFSRRWKLWYSEHVDEMLHRIIPQLEFVYEHSGGNRYKTLRWKN</sequence>
<dbReference type="FunFam" id="3.80.10.10:FF:000041">
    <property type="entry name" value="LRR receptor-like serine/threonine-protein kinase ERECTA"/>
    <property type="match status" value="1"/>
</dbReference>
<dbReference type="OrthoDB" id="1394818at2759"/>
<evidence type="ECO:0000256" key="12">
    <source>
        <dbReference type="SAM" id="Phobius"/>
    </source>
</evidence>
<keyword evidence="7" id="KW-0677">Repeat</keyword>
<evidence type="ECO:0000256" key="5">
    <source>
        <dbReference type="ARBA" id="ARBA00022692"/>
    </source>
</evidence>
<dbReference type="FunFam" id="3.80.10.10:FF:000095">
    <property type="entry name" value="LRR receptor-like serine/threonine-protein kinase GSO1"/>
    <property type="match status" value="1"/>
</dbReference>
<evidence type="ECO:0000256" key="8">
    <source>
        <dbReference type="ARBA" id="ARBA00022989"/>
    </source>
</evidence>
<dbReference type="GO" id="GO:0005886">
    <property type="term" value="C:plasma membrane"/>
    <property type="evidence" value="ECO:0007669"/>
    <property type="project" value="UniProtKB-SubCell"/>
</dbReference>
<name>A0A4D6MPJ9_VIGUN</name>
<dbReference type="Proteomes" id="UP000501690">
    <property type="component" value="Linkage Group LG8"/>
</dbReference>
<keyword evidence="14" id="KW-0808">Transferase</keyword>
<dbReference type="InterPro" id="IPR013210">
    <property type="entry name" value="LRR_N_plant-typ"/>
</dbReference>
<evidence type="ECO:0000256" key="11">
    <source>
        <dbReference type="ARBA" id="ARBA00023180"/>
    </source>
</evidence>
<keyword evidence="15" id="KW-1185">Reference proteome</keyword>
<dbReference type="EMBL" id="CP039352">
    <property type="protein sequence ID" value="QCE03366.1"/>
    <property type="molecule type" value="Genomic_DNA"/>
</dbReference>
<evidence type="ECO:0000256" key="2">
    <source>
        <dbReference type="ARBA" id="ARBA00009592"/>
    </source>
</evidence>
<evidence type="ECO:0000259" key="13">
    <source>
        <dbReference type="Pfam" id="PF08263"/>
    </source>
</evidence>
<keyword evidence="14" id="KW-0418">Kinase</keyword>
<evidence type="ECO:0000313" key="15">
    <source>
        <dbReference type="Proteomes" id="UP000501690"/>
    </source>
</evidence>
<reference evidence="14 15" key="1">
    <citation type="submission" date="2019-04" db="EMBL/GenBank/DDBJ databases">
        <title>An improved genome assembly and genetic linkage map for asparagus bean, Vigna unguiculata ssp. sesquipedialis.</title>
        <authorList>
            <person name="Xia Q."/>
            <person name="Zhang R."/>
            <person name="Dong Y."/>
        </authorList>
    </citation>
    <scope>NUCLEOTIDE SEQUENCE [LARGE SCALE GENOMIC DNA]</scope>
    <source>
        <tissue evidence="14">Leaf</tissue>
    </source>
</reference>
<dbReference type="SUPFAM" id="SSF52058">
    <property type="entry name" value="L domain-like"/>
    <property type="match status" value="4"/>
</dbReference>
<keyword evidence="3" id="KW-1003">Cell membrane</keyword>
<dbReference type="AlphaFoldDB" id="A0A4D6MPJ9"/>
<evidence type="ECO:0000256" key="3">
    <source>
        <dbReference type="ARBA" id="ARBA00022475"/>
    </source>
</evidence>
<keyword evidence="9 12" id="KW-0472">Membrane</keyword>
<keyword evidence="5 12" id="KW-0812">Transmembrane</keyword>
<evidence type="ECO:0000256" key="7">
    <source>
        <dbReference type="ARBA" id="ARBA00022737"/>
    </source>
</evidence>
<dbReference type="Pfam" id="PF08263">
    <property type="entry name" value="LRRNT_2"/>
    <property type="match status" value="1"/>
</dbReference>
<evidence type="ECO:0000256" key="10">
    <source>
        <dbReference type="ARBA" id="ARBA00023170"/>
    </source>
</evidence>
<keyword evidence="11" id="KW-0325">Glycoprotein</keyword>